<organism evidence="4 5">
    <name type="scientific">Thermostichus vulcanus str. 'Rupite'</name>
    <dbReference type="NCBI Taxonomy" id="2813851"/>
    <lineage>
        <taxon>Bacteria</taxon>
        <taxon>Bacillati</taxon>
        <taxon>Cyanobacteriota</taxon>
        <taxon>Cyanophyceae</taxon>
        <taxon>Thermostichales</taxon>
        <taxon>Thermostichaceae</taxon>
        <taxon>Thermostichus</taxon>
    </lineage>
</organism>
<dbReference type="InterPro" id="IPR011989">
    <property type="entry name" value="ARM-like"/>
</dbReference>
<dbReference type="Pfam" id="PF13646">
    <property type="entry name" value="HEAT_2"/>
    <property type="match status" value="1"/>
</dbReference>
<evidence type="ECO:0000256" key="1">
    <source>
        <dbReference type="ARBA" id="ARBA00022549"/>
    </source>
</evidence>
<keyword evidence="5" id="KW-1185">Reference proteome</keyword>
<dbReference type="PANTHER" id="PTHR12697:SF5">
    <property type="entry name" value="DEOXYHYPUSINE HYDROXYLASE"/>
    <property type="match status" value="1"/>
</dbReference>
<dbReference type="InterPro" id="IPR004155">
    <property type="entry name" value="PBS_lyase_HEAT"/>
</dbReference>
<feature type="region of interest" description="Disordered" evidence="3">
    <location>
        <begin position="1"/>
        <end position="20"/>
    </location>
</feature>
<protein>
    <submittedName>
        <fullName evidence="4">HEAT repeat domain-containing protein</fullName>
    </submittedName>
</protein>
<name>A0ABT0C7Q9_THEVL</name>
<evidence type="ECO:0000256" key="2">
    <source>
        <dbReference type="ARBA" id="ARBA00022738"/>
    </source>
</evidence>
<dbReference type="RefSeq" id="WP_244349038.1">
    <property type="nucleotide sequence ID" value="NZ_JAFIRA010000004.1"/>
</dbReference>
<dbReference type="SUPFAM" id="SSF48371">
    <property type="entry name" value="ARM repeat"/>
    <property type="match status" value="1"/>
</dbReference>
<dbReference type="Proteomes" id="UP000830835">
    <property type="component" value="Unassembled WGS sequence"/>
</dbReference>
<reference evidence="4" key="1">
    <citation type="submission" date="2021-02" db="EMBL/GenBank/DDBJ databases">
        <title>The CRISPR/cas machinery reduction and long-range gene transfer in the hot spring cyanobacterium Synechococcus.</title>
        <authorList>
            <person name="Dvorak P."/>
            <person name="Jahodarova E."/>
            <person name="Hasler P."/>
            <person name="Poulickova A."/>
        </authorList>
    </citation>
    <scope>NUCLEOTIDE SEQUENCE</scope>
    <source>
        <strain evidence="4">Rupite</strain>
    </source>
</reference>
<dbReference type="PANTHER" id="PTHR12697">
    <property type="entry name" value="PBS LYASE HEAT-LIKE PROTEIN"/>
    <property type="match status" value="1"/>
</dbReference>
<evidence type="ECO:0000256" key="3">
    <source>
        <dbReference type="SAM" id="MobiDB-lite"/>
    </source>
</evidence>
<evidence type="ECO:0000313" key="5">
    <source>
        <dbReference type="Proteomes" id="UP000830835"/>
    </source>
</evidence>
<dbReference type="SMART" id="SM00567">
    <property type="entry name" value="EZ_HEAT"/>
    <property type="match status" value="5"/>
</dbReference>
<dbReference type="EMBL" id="JAFIRA010000004">
    <property type="protein sequence ID" value="MCJ2541823.1"/>
    <property type="molecule type" value="Genomic_DNA"/>
</dbReference>
<dbReference type="InterPro" id="IPR016024">
    <property type="entry name" value="ARM-type_fold"/>
</dbReference>
<evidence type="ECO:0000313" key="4">
    <source>
        <dbReference type="EMBL" id="MCJ2541823.1"/>
    </source>
</evidence>
<accession>A0ABT0C7Q9</accession>
<gene>
    <name evidence="4" type="ORF">JX360_02705</name>
</gene>
<proteinExistence type="predicted"/>
<dbReference type="Gene3D" id="1.25.10.10">
    <property type="entry name" value="Leucine-rich Repeat Variant"/>
    <property type="match status" value="2"/>
</dbReference>
<sequence>MYEDAFSPLEPLDELPPHPPPDVDVEVMLQQLEDRDPYLRMQAARAFCDLEEPRAVQQLLTLVRDPCPLVRVGAAYALGRNPDPGGVEVLIEGLRWDWNGYVRKGLVWALGNAKDPRAYPVLMEVLANDITAVRLWAASALGQLAQAQVLPCSALPEVAMALCRGLAGDPVAPVRGNCAWSLGILGQQLKQLLSDPDADQTPYQALKEQLLLSASGDPDWGVRDDARLSLQKLADPGCRAVRQALSDRGREVFVLEQPDQLDCLE</sequence>
<comment type="caution">
    <text evidence="4">The sequence shown here is derived from an EMBL/GenBank/DDBJ whole genome shotgun (WGS) entry which is preliminary data.</text>
</comment>
<keyword evidence="2" id="KW-0605">Phycobilisome</keyword>
<keyword evidence="1" id="KW-0042">Antenna complex</keyword>